<protein>
    <submittedName>
        <fullName evidence="1">Uncharacterized protein</fullName>
    </submittedName>
</protein>
<proteinExistence type="predicted"/>
<accession>A0A6J4Q0Q3</accession>
<gene>
    <name evidence="1" type="ORF">AVDCRST_MAG78-1556</name>
</gene>
<dbReference type="AlphaFoldDB" id="A0A6J4Q0Q3"/>
<name>A0A6J4Q0Q3_9ACTN</name>
<dbReference type="EMBL" id="CADCVB010000104">
    <property type="protein sequence ID" value="CAA9429055.1"/>
    <property type="molecule type" value="Genomic_DNA"/>
</dbReference>
<organism evidence="1">
    <name type="scientific">uncultured Rubrobacteraceae bacterium</name>
    <dbReference type="NCBI Taxonomy" id="349277"/>
    <lineage>
        <taxon>Bacteria</taxon>
        <taxon>Bacillati</taxon>
        <taxon>Actinomycetota</taxon>
        <taxon>Rubrobacteria</taxon>
        <taxon>Rubrobacterales</taxon>
        <taxon>Rubrobacteraceae</taxon>
        <taxon>environmental samples</taxon>
    </lineage>
</organism>
<reference evidence="1" key="1">
    <citation type="submission" date="2020-02" db="EMBL/GenBank/DDBJ databases">
        <authorList>
            <person name="Meier V. D."/>
        </authorList>
    </citation>
    <scope>NUCLEOTIDE SEQUENCE</scope>
    <source>
        <strain evidence="1">AVDCRST_MAG78</strain>
    </source>
</reference>
<evidence type="ECO:0000313" key="1">
    <source>
        <dbReference type="EMBL" id="CAA9429055.1"/>
    </source>
</evidence>
<sequence>MHTVNVLREAKESRPDFTVLVGFKDQILPAPPDSEEGIEATLEAAGLLPVQGEV</sequence>